<dbReference type="Proteomes" id="UP001328107">
    <property type="component" value="Unassembled WGS sequence"/>
</dbReference>
<accession>A0AAN5CDC8</accession>
<evidence type="ECO:0000313" key="3">
    <source>
        <dbReference type="Proteomes" id="UP001328107"/>
    </source>
</evidence>
<reference evidence="3" key="1">
    <citation type="submission" date="2022-10" db="EMBL/GenBank/DDBJ databases">
        <title>Genome assembly of Pristionchus species.</title>
        <authorList>
            <person name="Yoshida K."/>
            <person name="Sommer R.J."/>
        </authorList>
    </citation>
    <scope>NUCLEOTIDE SEQUENCE [LARGE SCALE GENOMIC DNA]</scope>
    <source>
        <strain evidence="3">RS5460</strain>
    </source>
</reference>
<keyword evidence="3" id="KW-1185">Reference proteome</keyword>
<sequence length="110" mass="12522">EKECIITEIYDCLLISRKLFKEKSIAIRNGKSEEWINDIDEHMEKVIRRSQAADRYYLYHYEETLIRQLQGTSATTNTSSSPTLSLLIPSAPSSSSTTQFNVAESQDISS</sequence>
<proteinExistence type="predicted"/>
<feature type="compositionally biased region" description="Low complexity" evidence="1">
    <location>
        <begin position="73"/>
        <end position="98"/>
    </location>
</feature>
<dbReference type="EMBL" id="BTRK01000002">
    <property type="protein sequence ID" value="GMR38524.1"/>
    <property type="molecule type" value="Genomic_DNA"/>
</dbReference>
<evidence type="ECO:0000313" key="2">
    <source>
        <dbReference type="EMBL" id="GMR38524.1"/>
    </source>
</evidence>
<feature type="compositionally biased region" description="Polar residues" evidence="1">
    <location>
        <begin position="99"/>
        <end position="110"/>
    </location>
</feature>
<protein>
    <submittedName>
        <fullName evidence="2">Uncharacterized protein</fullName>
    </submittedName>
</protein>
<name>A0AAN5CDC8_9BILA</name>
<feature type="non-terminal residue" evidence="2">
    <location>
        <position position="1"/>
    </location>
</feature>
<dbReference type="AlphaFoldDB" id="A0AAN5CDC8"/>
<comment type="caution">
    <text evidence="2">The sequence shown here is derived from an EMBL/GenBank/DDBJ whole genome shotgun (WGS) entry which is preliminary data.</text>
</comment>
<evidence type="ECO:0000256" key="1">
    <source>
        <dbReference type="SAM" id="MobiDB-lite"/>
    </source>
</evidence>
<feature type="region of interest" description="Disordered" evidence="1">
    <location>
        <begin position="73"/>
        <end position="110"/>
    </location>
</feature>
<organism evidence="2 3">
    <name type="scientific">Pristionchus mayeri</name>
    <dbReference type="NCBI Taxonomy" id="1317129"/>
    <lineage>
        <taxon>Eukaryota</taxon>
        <taxon>Metazoa</taxon>
        <taxon>Ecdysozoa</taxon>
        <taxon>Nematoda</taxon>
        <taxon>Chromadorea</taxon>
        <taxon>Rhabditida</taxon>
        <taxon>Rhabditina</taxon>
        <taxon>Diplogasteromorpha</taxon>
        <taxon>Diplogasteroidea</taxon>
        <taxon>Neodiplogasteridae</taxon>
        <taxon>Pristionchus</taxon>
    </lineage>
</organism>
<gene>
    <name evidence="2" type="ORF">PMAYCL1PPCAC_08719</name>
</gene>